<dbReference type="CDD" id="cd04508">
    <property type="entry name" value="Tudor_SF"/>
    <property type="match status" value="1"/>
</dbReference>
<evidence type="ECO:0000313" key="3">
    <source>
        <dbReference type="Proteomes" id="UP000246058"/>
    </source>
</evidence>
<keyword evidence="3" id="KW-1185">Reference proteome</keyword>
<evidence type="ECO:0000256" key="1">
    <source>
        <dbReference type="SAM" id="MobiDB-lite"/>
    </source>
</evidence>
<sequence>MPCPGPQPGLILLGRDERGRPHASAFGPEDATAAERAAALMGFTALIVAEEHQGLASSLPKGRIFDSGKAFVPFCSTQTFARLLEAAGLPDTPVPVRVAAKPAAAGASAVGGQGRGAGGSGAGDPPATRAGTKAPADHSQICIGSRVLAEDEAEGGYYPAEVVATKADDHFQLVWAGYPDLPEFSRSRRALALLYPEVAEAAE</sequence>
<dbReference type="EMBL" id="CP029551">
    <property type="protein sequence ID" value="AWN38929.1"/>
    <property type="molecule type" value="Genomic_DNA"/>
</dbReference>
<proteinExistence type="predicted"/>
<accession>A0A2U8VYR3</accession>
<feature type="region of interest" description="Disordered" evidence="1">
    <location>
        <begin position="108"/>
        <end position="136"/>
    </location>
</feature>
<evidence type="ECO:0000313" key="2">
    <source>
        <dbReference type="EMBL" id="AWN38929.1"/>
    </source>
</evidence>
<organism evidence="2 3">
    <name type="scientific">Methylobacterium radiodurans</name>
    <dbReference type="NCBI Taxonomy" id="2202828"/>
    <lineage>
        <taxon>Bacteria</taxon>
        <taxon>Pseudomonadati</taxon>
        <taxon>Pseudomonadota</taxon>
        <taxon>Alphaproteobacteria</taxon>
        <taxon>Hyphomicrobiales</taxon>
        <taxon>Methylobacteriaceae</taxon>
        <taxon>Methylobacterium</taxon>
    </lineage>
</organism>
<reference evidence="2 3" key="1">
    <citation type="submission" date="2018-05" db="EMBL/GenBank/DDBJ databases">
        <title>Complete Genome Sequence of Methylobacterium sp. 17Sr1-43.</title>
        <authorList>
            <person name="Srinivasan S."/>
        </authorList>
    </citation>
    <scope>NUCLEOTIDE SEQUENCE [LARGE SCALE GENOMIC DNA]</scope>
    <source>
        <strain evidence="2 3">17Sr1-43</strain>
    </source>
</reference>
<gene>
    <name evidence="2" type="ORF">DK427_09655</name>
</gene>
<dbReference type="Proteomes" id="UP000246058">
    <property type="component" value="Chromosome"/>
</dbReference>
<dbReference type="OrthoDB" id="7997793at2"/>
<dbReference type="AlphaFoldDB" id="A0A2U8VYR3"/>
<protein>
    <submittedName>
        <fullName evidence="2">Uncharacterized protein</fullName>
    </submittedName>
</protein>
<name>A0A2U8VYR3_9HYPH</name>
<feature type="compositionally biased region" description="Gly residues" evidence="1">
    <location>
        <begin position="109"/>
        <end position="122"/>
    </location>
</feature>
<dbReference type="KEGG" id="meti:DK427_09655"/>